<evidence type="ECO:0000313" key="14">
    <source>
        <dbReference type="Proteomes" id="UP000274271"/>
    </source>
</evidence>
<sequence>MNVVLNGDVLPEASVLLSPNDRAFQYGDGLFETIRYEKQEIQFWPHHYDRLIRGMTALSLQAPPQFDLTVLQAQIIELLRTNNLIDQPSRIKLQVWRQPGGLYTPTNFQTFYLITARSGPAFAITEKARVGFFDAIRLSPSPVSAYKTLNALPYVLAGIAKREQNADDMILLDAHGHMSECIASNLFWLRNDQLFTPSPDSGCIEGILRRQLLRLAPHHGLTVHEGLFLPAVLASADAVFCTNVTGIQWIRQLGNALVKPTQHQRMNAVFADL</sequence>
<comment type="cofactor">
    <cofactor evidence="1 12">
        <name>pyridoxal 5'-phosphate</name>
        <dbReference type="ChEBI" id="CHEBI:597326"/>
    </cofactor>
</comment>
<dbReference type="SUPFAM" id="SSF56752">
    <property type="entry name" value="D-aminoacid aminotransferase-like PLP-dependent enzymes"/>
    <property type="match status" value="1"/>
</dbReference>
<dbReference type="GO" id="GO:0004084">
    <property type="term" value="F:branched-chain-amino-acid transaminase activity"/>
    <property type="evidence" value="ECO:0007669"/>
    <property type="project" value="UniProtKB-EC"/>
</dbReference>
<keyword evidence="13" id="KW-0808">Transferase</keyword>
<keyword evidence="14" id="KW-1185">Reference proteome</keyword>
<evidence type="ECO:0000256" key="10">
    <source>
        <dbReference type="ARBA" id="ARBA00049229"/>
    </source>
</evidence>
<dbReference type="Gene3D" id="3.20.10.10">
    <property type="entry name" value="D-amino Acid Aminotransferase, subunit A, domain 2"/>
    <property type="match status" value="1"/>
</dbReference>
<evidence type="ECO:0000256" key="7">
    <source>
        <dbReference type="ARBA" id="ARBA00022898"/>
    </source>
</evidence>
<dbReference type="InterPro" id="IPR001544">
    <property type="entry name" value="Aminotrans_IV"/>
</dbReference>
<evidence type="ECO:0000256" key="9">
    <source>
        <dbReference type="ARBA" id="ARBA00048798"/>
    </source>
</evidence>
<evidence type="ECO:0000256" key="8">
    <source>
        <dbReference type="ARBA" id="ARBA00048212"/>
    </source>
</evidence>
<dbReference type="InterPro" id="IPR036038">
    <property type="entry name" value="Aminotransferase-like"/>
</dbReference>
<gene>
    <name evidence="13" type="ORF">EHT87_23600</name>
</gene>
<evidence type="ECO:0000256" key="3">
    <source>
        <dbReference type="ARBA" id="ARBA00004931"/>
    </source>
</evidence>
<comment type="similarity">
    <text evidence="5 11">Belongs to the class-IV pyridoxal-phosphate-dependent aminotransferase family.</text>
</comment>
<dbReference type="EMBL" id="RQJP01000005">
    <property type="protein sequence ID" value="RRB11465.1"/>
    <property type="molecule type" value="Genomic_DNA"/>
</dbReference>
<dbReference type="OrthoDB" id="9805628at2"/>
<keyword evidence="13" id="KW-0032">Aminotransferase</keyword>
<dbReference type="Gene3D" id="3.30.470.10">
    <property type="match status" value="1"/>
</dbReference>
<comment type="pathway">
    <text evidence="3">Amino-acid biosynthesis; L-valine biosynthesis; L-valine from pyruvate: step 4/4.</text>
</comment>
<evidence type="ECO:0000313" key="13">
    <source>
        <dbReference type="EMBL" id="RRB11465.1"/>
    </source>
</evidence>
<evidence type="ECO:0000256" key="2">
    <source>
        <dbReference type="ARBA" id="ARBA00004824"/>
    </source>
</evidence>
<comment type="pathway">
    <text evidence="4">Amino-acid biosynthesis; L-leucine biosynthesis; L-leucine from 3-methyl-2-oxobutanoate: step 4/4.</text>
</comment>
<comment type="pathway">
    <text evidence="2">Amino-acid biosynthesis; L-isoleucine biosynthesis; L-isoleucine from 2-oxobutanoate: step 4/4.</text>
</comment>
<evidence type="ECO:0000256" key="5">
    <source>
        <dbReference type="ARBA" id="ARBA00009320"/>
    </source>
</evidence>
<dbReference type="InterPro" id="IPR043131">
    <property type="entry name" value="BCAT-like_N"/>
</dbReference>
<dbReference type="Pfam" id="PF01063">
    <property type="entry name" value="Aminotran_4"/>
    <property type="match status" value="1"/>
</dbReference>
<comment type="caution">
    <text evidence="13">The sequence shown here is derived from an EMBL/GenBank/DDBJ whole genome shotgun (WGS) entry which is preliminary data.</text>
</comment>
<dbReference type="PANTHER" id="PTHR42743:SF11">
    <property type="entry name" value="AMINODEOXYCHORISMATE LYASE"/>
    <property type="match status" value="1"/>
</dbReference>
<dbReference type="InterPro" id="IPR043132">
    <property type="entry name" value="BCAT-like_C"/>
</dbReference>
<dbReference type="PROSITE" id="PS00770">
    <property type="entry name" value="AA_TRANSFER_CLASS_4"/>
    <property type="match status" value="1"/>
</dbReference>
<reference evidence="13 14" key="1">
    <citation type="submission" date="2018-11" db="EMBL/GenBank/DDBJ databases">
        <authorList>
            <person name="Zhou Z."/>
            <person name="Wang G."/>
        </authorList>
    </citation>
    <scope>NUCLEOTIDE SEQUENCE [LARGE SCALE GENOMIC DNA]</scope>
    <source>
        <strain evidence="13 14">KCTC42998</strain>
    </source>
</reference>
<dbReference type="InterPro" id="IPR050571">
    <property type="entry name" value="Class-IV_PLP-Dep_Aminotrnsfr"/>
</dbReference>
<evidence type="ECO:0000256" key="1">
    <source>
        <dbReference type="ARBA" id="ARBA00001933"/>
    </source>
</evidence>
<protein>
    <recommendedName>
        <fullName evidence="6">branched-chain-amino-acid transaminase</fullName>
        <ecNumber evidence="6">2.6.1.42</ecNumber>
    </recommendedName>
</protein>
<dbReference type="InterPro" id="IPR018300">
    <property type="entry name" value="Aminotrans_IV_CS"/>
</dbReference>
<keyword evidence="7 12" id="KW-0663">Pyridoxal phosphate</keyword>
<name>A0A3P1CE11_9BACT</name>
<organism evidence="13 14">
    <name type="scientific">Larkinella knui</name>
    <dbReference type="NCBI Taxonomy" id="2025310"/>
    <lineage>
        <taxon>Bacteria</taxon>
        <taxon>Pseudomonadati</taxon>
        <taxon>Bacteroidota</taxon>
        <taxon>Cytophagia</taxon>
        <taxon>Cytophagales</taxon>
        <taxon>Spirosomataceae</taxon>
        <taxon>Larkinella</taxon>
    </lineage>
</organism>
<dbReference type="GO" id="GO:0046394">
    <property type="term" value="P:carboxylic acid biosynthetic process"/>
    <property type="evidence" value="ECO:0007669"/>
    <property type="project" value="UniProtKB-ARBA"/>
</dbReference>
<evidence type="ECO:0000256" key="11">
    <source>
        <dbReference type="RuleBase" id="RU004106"/>
    </source>
</evidence>
<evidence type="ECO:0000256" key="4">
    <source>
        <dbReference type="ARBA" id="ARBA00005072"/>
    </source>
</evidence>
<dbReference type="PANTHER" id="PTHR42743">
    <property type="entry name" value="AMINO-ACID AMINOTRANSFERASE"/>
    <property type="match status" value="1"/>
</dbReference>
<comment type="catalytic activity">
    <reaction evidence="10">
        <text>L-leucine + 2-oxoglutarate = 4-methyl-2-oxopentanoate + L-glutamate</text>
        <dbReference type="Rhea" id="RHEA:18321"/>
        <dbReference type="ChEBI" id="CHEBI:16810"/>
        <dbReference type="ChEBI" id="CHEBI:17865"/>
        <dbReference type="ChEBI" id="CHEBI:29985"/>
        <dbReference type="ChEBI" id="CHEBI:57427"/>
        <dbReference type="EC" id="2.6.1.42"/>
    </reaction>
</comment>
<accession>A0A3P1CE11</accession>
<comment type="catalytic activity">
    <reaction evidence="9">
        <text>L-isoleucine + 2-oxoglutarate = (S)-3-methyl-2-oxopentanoate + L-glutamate</text>
        <dbReference type="Rhea" id="RHEA:24801"/>
        <dbReference type="ChEBI" id="CHEBI:16810"/>
        <dbReference type="ChEBI" id="CHEBI:29985"/>
        <dbReference type="ChEBI" id="CHEBI:35146"/>
        <dbReference type="ChEBI" id="CHEBI:58045"/>
        <dbReference type="EC" id="2.6.1.42"/>
    </reaction>
</comment>
<dbReference type="AlphaFoldDB" id="A0A3P1CE11"/>
<dbReference type="EC" id="2.6.1.42" evidence="6"/>
<evidence type="ECO:0000256" key="12">
    <source>
        <dbReference type="RuleBase" id="RU004516"/>
    </source>
</evidence>
<evidence type="ECO:0000256" key="6">
    <source>
        <dbReference type="ARBA" id="ARBA00013053"/>
    </source>
</evidence>
<dbReference type="Proteomes" id="UP000274271">
    <property type="component" value="Unassembled WGS sequence"/>
</dbReference>
<comment type="catalytic activity">
    <reaction evidence="8">
        <text>L-valine + 2-oxoglutarate = 3-methyl-2-oxobutanoate + L-glutamate</text>
        <dbReference type="Rhea" id="RHEA:24813"/>
        <dbReference type="ChEBI" id="CHEBI:11851"/>
        <dbReference type="ChEBI" id="CHEBI:16810"/>
        <dbReference type="ChEBI" id="CHEBI:29985"/>
        <dbReference type="ChEBI" id="CHEBI:57762"/>
        <dbReference type="EC" id="2.6.1.42"/>
    </reaction>
</comment>
<dbReference type="RefSeq" id="WP_124909134.1">
    <property type="nucleotide sequence ID" value="NZ_RQJP01000005.1"/>
</dbReference>
<dbReference type="CDD" id="cd00449">
    <property type="entry name" value="PLPDE_IV"/>
    <property type="match status" value="1"/>
</dbReference>
<proteinExistence type="inferred from homology"/>